<name>A0A0F9JRH6_9ZZZZ</name>
<evidence type="ECO:0000256" key="6">
    <source>
        <dbReference type="ARBA" id="ARBA00023136"/>
    </source>
</evidence>
<dbReference type="NCBIfam" id="TIGR00077">
    <property type="entry name" value="lspA"/>
    <property type="match status" value="1"/>
</dbReference>
<keyword evidence="5 7" id="KW-1133">Transmembrane helix</keyword>
<accession>A0A0F9JRH6</accession>
<evidence type="ECO:0000256" key="2">
    <source>
        <dbReference type="ARBA" id="ARBA00022670"/>
    </source>
</evidence>
<dbReference type="GO" id="GO:0006508">
    <property type="term" value="P:proteolysis"/>
    <property type="evidence" value="ECO:0007669"/>
    <property type="project" value="UniProtKB-KW"/>
</dbReference>
<dbReference type="AlphaFoldDB" id="A0A0F9JRH6"/>
<sequence>MLKYLWLTSFVIASDQISKWFMVSWLSLHETFAVVPFFNLTMAHNPGAAFSFLAHADGWQKWFFVGLASLVSIALLIWLKRLKPNAKLEAVSIAMILGGALGNLIDRLYYGYVIDFLDVYYGTYHWPAFNVADSAIVVGAVLLIIDSFRSKTEYI</sequence>
<keyword evidence="1" id="KW-1003">Cell membrane</keyword>
<evidence type="ECO:0000256" key="3">
    <source>
        <dbReference type="ARBA" id="ARBA00022692"/>
    </source>
</evidence>
<organism evidence="8">
    <name type="scientific">marine sediment metagenome</name>
    <dbReference type="NCBI Taxonomy" id="412755"/>
    <lineage>
        <taxon>unclassified sequences</taxon>
        <taxon>metagenomes</taxon>
        <taxon>ecological metagenomes</taxon>
    </lineage>
</organism>
<evidence type="ECO:0000256" key="4">
    <source>
        <dbReference type="ARBA" id="ARBA00022801"/>
    </source>
</evidence>
<keyword evidence="3 7" id="KW-0812">Transmembrane</keyword>
<evidence type="ECO:0000256" key="1">
    <source>
        <dbReference type="ARBA" id="ARBA00022475"/>
    </source>
</evidence>
<feature type="transmembrane region" description="Helical" evidence="7">
    <location>
        <begin position="62"/>
        <end position="79"/>
    </location>
</feature>
<reference evidence="8" key="1">
    <citation type="journal article" date="2015" name="Nature">
        <title>Complex archaea that bridge the gap between prokaryotes and eukaryotes.</title>
        <authorList>
            <person name="Spang A."/>
            <person name="Saw J.H."/>
            <person name="Jorgensen S.L."/>
            <person name="Zaremba-Niedzwiedzka K."/>
            <person name="Martijn J."/>
            <person name="Lind A.E."/>
            <person name="van Eijk R."/>
            <person name="Schleper C."/>
            <person name="Guy L."/>
            <person name="Ettema T.J."/>
        </authorList>
    </citation>
    <scope>NUCLEOTIDE SEQUENCE</scope>
</reference>
<proteinExistence type="inferred from homology"/>
<dbReference type="HAMAP" id="MF_00161">
    <property type="entry name" value="LspA"/>
    <property type="match status" value="1"/>
</dbReference>
<evidence type="ECO:0008006" key="9">
    <source>
        <dbReference type="Google" id="ProtNLM"/>
    </source>
</evidence>
<feature type="transmembrane region" description="Helical" evidence="7">
    <location>
        <begin position="124"/>
        <end position="145"/>
    </location>
</feature>
<gene>
    <name evidence="8" type="ORF">LCGC14_1495370</name>
</gene>
<feature type="transmembrane region" description="Helical" evidence="7">
    <location>
        <begin position="91"/>
        <end position="112"/>
    </location>
</feature>
<keyword evidence="6 7" id="KW-0472">Membrane</keyword>
<dbReference type="Pfam" id="PF01252">
    <property type="entry name" value="Peptidase_A8"/>
    <property type="match status" value="1"/>
</dbReference>
<dbReference type="InterPro" id="IPR001872">
    <property type="entry name" value="Peptidase_A8"/>
</dbReference>
<evidence type="ECO:0000256" key="5">
    <source>
        <dbReference type="ARBA" id="ARBA00022989"/>
    </source>
</evidence>
<dbReference type="GO" id="GO:0016020">
    <property type="term" value="C:membrane"/>
    <property type="evidence" value="ECO:0007669"/>
    <property type="project" value="InterPro"/>
</dbReference>
<evidence type="ECO:0000256" key="7">
    <source>
        <dbReference type="SAM" id="Phobius"/>
    </source>
</evidence>
<protein>
    <recommendedName>
        <fullName evidence="9">Lipoprotein signal peptidase</fullName>
    </recommendedName>
</protein>
<feature type="transmembrane region" description="Helical" evidence="7">
    <location>
        <begin position="20"/>
        <end position="42"/>
    </location>
</feature>
<dbReference type="PANTHER" id="PTHR33695">
    <property type="entry name" value="LIPOPROTEIN SIGNAL PEPTIDASE"/>
    <property type="match status" value="1"/>
</dbReference>
<dbReference type="PRINTS" id="PR00781">
    <property type="entry name" value="LIPOSIGPTASE"/>
</dbReference>
<dbReference type="GO" id="GO:0004190">
    <property type="term" value="F:aspartic-type endopeptidase activity"/>
    <property type="evidence" value="ECO:0007669"/>
    <property type="project" value="InterPro"/>
</dbReference>
<comment type="caution">
    <text evidence="8">The sequence shown here is derived from an EMBL/GenBank/DDBJ whole genome shotgun (WGS) entry which is preliminary data.</text>
</comment>
<evidence type="ECO:0000313" key="8">
    <source>
        <dbReference type="EMBL" id="KKM65031.1"/>
    </source>
</evidence>
<keyword evidence="2" id="KW-0645">Protease</keyword>
<dbReference type="PANTHER" id="PTHR33695:SF1">
    <property type="entry name" value="LIPOPROTEIN SIGNAL PEPTIDASE"/>
    <property type="match status" value="1"/>
</dbReference>
<dbReference type="PROSITE" id="PS00855">
    <property type="entry name" value="SPASE_II"/>
    <property type="match status" value="1"/>
</dbReference>
<keyword evidence="4" id="KW-0378">Hydrolase</keyword>
<dbReference type="EMBL" id="LAZR01010792">
    <property type="protein sequence ID" value="KKM65031.1"/>
    <property type="molecule type" value="Genomic_DNA"/>
</dbReference>